<evidence type="ECO:0000256" key="2">
    <source>
        <dbReference type="ARBA" id="ARBA00023125"/>
    </source>
</evidence>
<dbReference type="Gene3D" id="1.10.357.10">
    <property type="entry name" value="Tetracycline Repressor, domain 2"/>
    <property type="match status" value="1"/>
</dbReference>
<accession>A0ABS9X5V8</accession>
<dbReference type="Proteomes" id="UP001139646">
    <property type="component" value="Unassembled WGS sequence"/>
</dbReference>
<dbReference type="Pfam" id="PF00440">
    <property type="entry name" value="TetR_N"/>
    <property type="match status" value="1"/>
</dbReference>
<evidence type="ECO:0000313" key="6">
    <source>
        <dbReference type="EMBL" id="MCI2285625.1"/>
    </source>
</evidence>
<dbReference type="RefSeq" id="WP_242288497.1">
    <property type="nucleotide sequence ID" value="NZ_JAKKSL010000005.1"/>
</dbReference>
<dbReference type="SUPFAM" id="SSF46689">
    <property type="entry name" value="Homeodomain-like"/>
    <property type="match status" value="1"/>
</dbReference>
<dbReference type="PANTHER" id="PTHR47506">
    <property type="entry name" value="TRANSCRIPTIONAL REGULATORY PROTEIN"/>
    <property type="match status" value="1"/>
</dbReference>
<dbReference type="Gene3D" id="1.10.10.60">
    <property type="entry name" value="Homeodomain-like"/>
    <property type="match status" value="1"/>
</dbReference>
<reference evidence="6" key="1">
    <citation type="submission" date="2022-01" db="EMBL/GenBank/DDBJ databases">
        <title>Colwellia maritima, isolated from seawater.</title>
        <authorList>
            <person name="Kristyanto S."/>
            <person name="Jung J."/>
            <person name="Jeon C.O."/>
        </authorList>
    </citation>
    <scope>NUCLEOTIDE SEQUENCE</scope>
    <source>
        <strain evidence="6">MSW7</strain>
    </source>
</reference>
<evidence type="ECO:0000256" key="1">
    <source>
        <dbReference type="ARBA" id="ARBA00023015"/>
    </source>
</evidence>
<evidence type="ECO:0000256" key="3">
    <source>
        <dbReference type="ARBA" id="ARBA00023163"/>
    </source>
</evidence>
<comment type="caution">
    <text evidence="6">The sequence shown here is derived from an EMBL/GenBank/DDBJ whole genome shotgun (WGS) entry which is preliminary data.</text>
</comment>
<keyword evidence="7" id="KW-1185">Reference proteome</keyword>
<evidence type="ECO:0000256" key="4">
    <source>
        <dbReference type="PROSITE-ProRule" id="PRU00335"/>
    </source>
</evidence>
<dbReference type="SUPFAM" id="SSF48498">
    <property type="entry name" value="Tetracyclin repressor-like, C-terminal domain"/>
    <property type="match status" value="1"/>
</dbReference>
<dbReference type="PRINTS" id="PR00455">
    <property type="entry name" value="HTHTETR"/>
</dbReference>
<evidence type="ECO:0000259" key="5">
    <source>
        <dbReference type="PROSITE" id="PS50977"/>
    </source>
</evidence>
<feature type="domain" description="HTH tetR-type" evidence="5">
    <location>
        <begin position="9"/>
        <end position="69"/>
    </location>
</feature>
<protein>
    <submittedName>
        <fullName evidence="6">TetR/AcrR family transcriptional regulator</fullName>
    </submittedName>
</protein>
<dbReference type="PROSITE" id="PS50977">
    <property type="entry name" value="HTH_TETR_2"/>
    <property type="match status" value="1"/>
</dbReference>
<feature type="DNA-binding region" description="H-T-H motif" evidence="4">
    <location>
        <begin position="32"/>
        <end position="51"/>
    </location>
</feature>
<gene>
    <name evidence="6" type="ORF">L3081_22380</name>
</gene>
<organism evidence="6 7">
    <name type="scientific">Colwellia maritima</name>
    <dbReference type="NCBI Taxonomy" id="2912588"/>
    <lineage>
        <taxon>Bacteria</taxon>
        <taxon>Pseudomonadati</taxon>
        <taxon>Pseudomonadota</taxon>
        <taxon>Gammaproteobacteria</taxon>
        <taxon>Alteromonadales</taxon>
        <taxon>Colwelliaceae</taxon>
        <taxon>Colwellia</taxon>
    </lineage>
</organism>
<dbReference type="InterPro" id="IPR036271">
    <property type="entry name" value="Tet_transcr_reg_TetR-rel_C_sf"/>
</dbReference>
<proteinExistence type="predicted"/>
<dbReference type="InterPro" id="IPR009057">
    <property type="entry name" value="Homeodomain-like_sf"/>
</dbReference>
<keyword evidence="3" id="KW-0804">Transcription</keyword>
<dbReference type="PANTHER" id="PTHR47506:SF7">
    <property type="entry name" value="TRANSCRIPTIONAL REGULATORY PROTEIN"/>
    <property type="match status" value="1"/>
</dbReference>
<keyword evidence="2 4" id="KW-0238">DNA-binding</keyword>
<dbReference type="EMBL" id="JAKKSL010000005">
    <property type="protein sequence ID" value="MCI2285625.1"/>
    <property type="molecule type" value="Genomic_DNA"/>
</dbReference>
<sequence>MAWHAGHKNTTRQRILSSAAKLFALNGYEQVGINSVMAEAGLTRGAFYSHFKSKSELYAEAVLNSASKIGTTFLNTSAETFVKTYLSTMHREGEFVRCPLAFMVTDITQRDSQVRDAYTKVFKGFVNRLTELDTKQHNQGEPDIKSEQEMTQALQKAALLIGGIAISRAINDDELADRLLTACQSKLLG</sequence>
<name>A0ABS9X5V8_9GAMM</name>
<evidence type="ECO:0000313" key="7">
    <source>
        <dbReference type="Proteomes" id="UP001139646"/>
    </source>
</evidence>
<dbReference type="InterPro" id="IPR001647">
    <property type="entry name" value="HTH_TetR"/>
</dbReference>
<keyword evidence="1" id="KW-0805">Transcription regulation</keyword>